<sequence>MCLTRERVLLTLTRSKSDPWAFFTECTTKESTKARLRCIPQPSTSSCQGSGPWLLLAHLGSNSASSTDDDLPIAFPFTSRRQWGVEKLTASSWKVVHVSSLPEGSQPSGPPTSSRDLVQMQAAHAYSRAASPSASHDSYLPGILANFSIPATAELLPLPEDLPQVVRWHEALEKIQTFFSIDATEHKEAHLVKITPFLGPSMDLRAGGIVGVGRASSEDSTFISILRRGDEPEPELSQGASGGSYHTPNISISEEVAARNYRAGFDPHPYVACGGRGSLGTALYFSNMALDKRSQSCYYLFRAFA</sequence>
<dbReference type="AlphaFoldDB" id="A0A445M8B3"/>
<gene>
    <name evidence="2" type="ORF">BHM03_00000086</name>
</gene>
<protein>
    <submittedName>
        <fullName evidence="2">Uncharacterized protein</fullName>
    </submittedName>
</protein>
<name>A0A445M8B3_ENSVE</name>
<organism evidence="2">
    <name type="scientific">Ensete ventricosum</name>
    <name type="common">Abyssinian banana</name>
    <name type="synonym">Musa ensete</name>
    <dbReference type="NCBI Taxonomy" id="4639"/>
    <lineage>
        <taxon>Eukaryota</taxon>
        <taxon>Viridiplantae</taxon>
        <taxon>Streptophyta</taxon>
        <taxon>Embryophyta</taxon>
        <taxon>Tracheophyta</taxon>
        <taxon>Spermatophyta</taxon>
        <taxon>Magnoliopsida</taxon>
        <taxon>Liliopsida</taxon>
        <taxon>Zingiberales</taxon>
        <taxon>Musaceae</taxon>
        <taxon>Ensete</taxon>
    </lineage>
</organism>
<proteinExistence type="predicted"/>
<feature type="region of interest" description="Disordered" evidence="1">
    <location>
        <begin position="228"/>
        <end position="247"/>
    </location>
</feature>
<dbReference type="EMBL" id="KV875441">
    <property type="protein sequence ID" value="RZR70477.1"/>
    <property type="molecule type" value="Genomic_DNA"/>
</dbReference>
<evidence type="ECO:0000256" key="1">
    <source>
        <dbReference type="SAM" id="MobiDB-lite"/>
    </source>
</evidence>
<accession>A0A445M8B3</accession>
<evidence type="ECO:0000313" key="2">
    <source>
        <dbReference type="EMBL" id="RZR70477.1"/>
    </source>
</evidence>
<reference evidence="2" key="1">
    <citation type="journal article" date="2018" name="Data Brief">
        <title>Genome sequence data from 17 accessions of Ensete ventricosum, a staple food crop for millions in Ethiopia.</title>
        <authorList>
            <person name="Yemataw Z."/>
            <person name="Muzemil S."/>
            <person name="Ambachew D."/>
            <person name="Tripathi L."/>
            <person name="Tesfaye K."/>
            <person name="Chala A."/>
            <person name="Farbos A."/>
            <person name="O'Neill P."/>
            <person name="Moore K."/>
            <person name="Grant M."/>
            <person name="Studholme D.J."/>
        </authorList>
    </citation>
    <scope>NUCLEOTIDE SEQUENCE [LARGE SCALE GENOMIC DNA]</scope>
    <source>
        <tissue evidence="2">Leaf</tissue>
    </source>
</reference>
<dbReference type="Proteomes" id="UP000290560">
    <property type="component" value="Unassembled WGS sequence"/>
</dbReference>